<dbReference type="OrthoDB" id="2326573at2"/>
<proteinExistence type="predicted"/>
<dbReference type="RefSeq" id="WP_006915845.1">
    <property type="nucleotide sequence ID" value="NZ_GG698802.1"/>
</dbReference>
<reference evidence="1 2" key="1">
    <citation type="submission" date="2009-06" db="EMBL/GenBank/DDBJ databases">
        <title>The Genome Sequence of Lactobacillus coleohominis strain 101-4-CHN.</title>
        <authorList>
            <consortium name="The Broad Institute Genome Sequencing Platform"/>
            <person name="Ward D."/>
            <person name="Young S.K."/>
            <person name="Zeng Q."/>
            <person name="Koehrsen M."/>
            <person name="Alvarado L."/>
            <person name="Berlin A."/>
            <person name="Borenstein D."/>
            <person name="Chen Z."/>
            <person name="Engels R."/>
            <person name="Freedman E."/>
            <person name="Gellesch M."/>
            <person name="Goldberg J."/>
            <person name="Griggs A."/>
            <person name="Gujja S."/>
            <person name="Heiman D."/>
            <person name="Hepburn T."/>
            <person name="Howarth C."/>
            <person name="Jen D."/>
            <person name="Larson L."/>
            <person name="Lewis B."/>
            <person name="Mehta T."/>
            <person name="Park D."/>
            <person name="Pearson M."/>
            <person name="Roberts A."/>
            <person name="Saif S."/>
            <person name="Shea T."/>
            <person name="Shenoy N."/>
            <person name="Sisk P."/>
            <person name="Stolte C."/>
            <person name="Sykes S."/>
            <person name="Walk T."/>
            <person name="White J."/>
            <person name="Yandava C."/>
            <person name="Liu Y."/>
            <person name="Xu Q."/>
            <person name="Lander E."/>
            <person name="Nusbaum C."/>
            <person name="Galagan J."/>
            <person name="Birren B."/>
        </authorList>
    </citation>
    <scope>NUCLEOTIDE SEQUENCE [LARGE SCALE GENOMIC DNA]</scope>
    <source>
        <strain evidence="1 2">101-4-CHN</strain>
    </source>
</reference>
<accession>C7XTU0</accession>
<dbReference type="AlphaFoldDB" id="C7XTU0"/>
<dbReference type="HOGENOM" id="CLU_165425_0_0_9"/>
<organism evidence="1 2">
    <name type="scientific">Limosilactobacillus coleohominis 101-4-CHN</name>
    <dbReference type="NCBI Taxonomy" id="575594"/>
    <lineage>
        <taxon>Bacteria</taxon>
        <taxon>Bacillati</taxon>
        <taxon>Bacillota</taxon>
        <taxon>Bacilli</taxon>
        <taxon>Lactobacillales</taxon>
        <taxon>Lactobacillaceae</taxon>
        <taxon>Limosilactobacillus</taxon>
    </lineage>
</organism>
<dbReference type="eggNOG" id="ENOG5030UP0">
    <property type="taxonomic scope" value="Bacteria"/>
</dbReference>
<dbReference type="Proteomes" id="UP000003987">
    <property type="component" value="Unassembled WGS sequence"/>
</dbReference>
<name>C7XTU0_9LACO</name>
<keyword evidence="2" id="KW-1185">Reference proteome</keyword>
<gene>
    <name evidence="1" type="ORF">HMPREF0501_00106</name>
</gene>
<dbReference type="EMBL" id="GG698802">
    <property type="protein sequence ID" value="EEU30701.1"/>
    <property type="molecule type" value="Genomic_DNA"/>
</dbReference>
<protein>
    <submittedName>
        <fullName evidence="1">Uncharacterized protein</fullName>
    </submittedName>
</protein>
<dbReference type="STRING" id="575594.HMPREF0501_00106"/>
<evidence type="ECO:0000313" key="1">
    <source>
        <dbReference type="EMBL" id="EEU30701.1"/>
    </source>
</evidence>
<sequence length="122" mass="14585">MSERHNYIQPKNTHEAMVLIQKLFNEYRHAPLTDVLLNYHNDLIHRLRSDIHDAAVQEGNREQLHSLEQMIHAMETWTRIRLSNQPFNGKMKNFQLVVSQHPHFKRRVHKIKGSSSYRASRH</sequence>
<evidence type="ECO:0000313" key="2">
    <source>
        <dbReference type="Proteomes" id="UP000003987"/>
    </source>
</evidence>